<sequence length="175" mass="18568">MTTATKPISRPFAKRGRRRLLLEINSKGLIPILPNSSAQGITTDSLAILTHLESSYPTPSTALLPSLHTGQDIATKWLTHINVILNLSYLRLLQAQPSNMSQSAKALEPLTAAIALLSAARKEGGSFFYGKAISLGDVAIAPWAVRDYSSEVSKVEEGECADVGGVGGYFGGESV</sequence>
<name>A0A1E1KGX3_9HELO</name>
<evidence type="ECO:0000313" key="2">
    <source>
        <dbReference type="Proteomes" id="UP000178912"/>
    </source>
</evidence>
<dbReference type="InterPro" id="IPR036282">
    <property type="entry name" value="Glutathione-S-Trfase_C_sf"/>
</dbReference>
<keyword evidence="2" id="KW-1185">Reference proteome</keyword>
<dbReference type="PANTHER" id="PTHR43968:SF6">
    <property type="entry name" value="GLUTATHIONE S-TRANSFERASE OMEGA"/>
    <property type="match status" value="1"/>
</dbReference>
<dbReference type="SUPFAM" id="SSF47616">
    <property type="entry name" value="GST C-terminal domain-like"/>
    <property type="match status" value="1"/>
</dbReference>
<reference evidence="2" key="1">
    <citation type="submission" date="2016-03" db="EMBL/GenBank/DDBJ databases">
        <authorList>
            <person name="Guldener U."/>
        </authorList>
    </citation>
    <scope>NUCLEOTIDE SEQUENCE [LARGE SCALE GENOMIC DNA]</scope>
    <source>
        <strain evidence="2">04CH-RAC-A.6.1</strain>
    </source>
</reference>
<protein>
    <recommendedName>
        <fullName evidence="3">GST N-terminal domain-containing protein</fullName>
    </recommendedName>
</protein>
<dbReference type="PANTHER" id="PTHR43968">
    <property type="match status" value="1"/>
</dbReference>
<gene>
    <name evidence="1" type="ORF">RAG0_06384</name>
</gene>
<dbReference type="InterPro" id="IPR050983">
    <property type="entry name" value="GST_Omega/HSP26"/>
</dbReference>
<evidence type="ECO:0000313" key="1">
    <source>
        <dbReference type="EMBL" id="CZS97220.1"/>
    </source>
</evidence>
<evidence type="ECO:0008006" key="3">
    <source>
        <dbReference type="Google" id="ProtNLM"/>
    </source>
</evidence>
<proteinExistence type="predicted"/>
<accession>A0A1E1KGX3</accession>
<dbReference type="GO" id="GO:0005737">
    <property type="term" value="C:cytoplasm"/>
    <property type="evidence" value="ECO:0007669"/>
    <property type="project" value="TreeGrafter"/>
</dbReference>
<dbReference type="EMBL" id="FJUX01000031">
    <property type="protein sequence ID" value="CZS97220.1"/>
    <property type="molecule type" value="Genomic_DNA"/>
</dbReference>
<dbReference type="OrthoDB" id="5387008at2759"/>
<dbReference type="Proteomes" id="UP000178912">
    <property type="component" value="Unassembled WGS sequence"/>
</dbReference>
<dbReference type="AlphaFoldDB" id="A0A1E1KGX3"/>
<dbReference type="Gene3D" id="3.40.30.10">
    <property type="entry name" value="Glutaredoxin"/>
    <property type="match status" value="1"/>
</dbReference>
<organism evidence="1 2">
    <name type="scientific">Rhynchosporium agropyri</name>
    <dbReference type="NCBI Taxonomy" id="914238"/>
    <lineage>
        <taxon>Eukaryota</taxon>
        <taxon>Fungi</taxon>
        <taxon>Dikarya</taxon>
        <taxon>Ascomycota</taxon>
        <taxon>Pezizomycotina</taxon>
        <taxon>Leotiomycetes</taxon>
        <taxon>Helotiales</taxon>
        <taxon>Ploettnerulaceae</taxon>
        <taxon>Rhynchosporium</taxon>
    </lineage>
</organism>
<dbReference type="Gene3D" id="1.20.1050.10">
    <property type="match status" value="1"/>
</dbReference>